<reference evidence="1 2" key="1">
    <citation type="submission" date="2018-12" db="EMBL/GenBank/DDBJ databases">
        <authorList>
            <person name="Sun L."/>
            <person name="Chen Z."/>
        </authorList>
    </citation>
    <scope>NUCLEOTIDE SEQUENCE [LARGE SCALE GENOMIC DNA]</scope>
    <source>
        <strain evidence="1 2">DSM 15890</strain>
    </source>
</reference>
<dbReference type="OrthoDB" id="2988996at2"/>
<protein>
    <submittedName>
        <fullName evidence="1">Uncharacterized protein</fullName>
    </submittedName>
</protein>
<dbReference type="Proteomes" id="UP000279446">
    <property type="component" value="Unassembled WGS sequence"/>
</dbReference>
<proteinExistence type="predicted"/>
<gene>
    <name evidence="1" type="ORF">EJP82_09695</name>
</gene>
<keyword evidence="2" id="KW-1185">Reference proteome</keyword>
<sequence length="119" mass="14183">MNQTLHSNTEQINDYLDLLNYAKQIGDTSWQAEIVATLSKLNTPKTFQETSDANELLWRRFDQINTSLVELFNSIRETQDNVYKQQLVEQMWGLKLERISISRQIKSDYFQTEDLWFEE</sequence>
<dbReference type="EMBL" id="RZNY01000006">
    <property type="protein sequence ID" value="RUT46965.1"/>
    <property type="molecule type" value="Genomic_DNA"/>
</dbReference>
<evidence type="ECO:0000313" key="2">
    <source>
        <dbReference type="Proteomes" id="UP000279446"/>
    </source>
</evidence>
<dbReference type="AlphaFoldDB" id="A0A3S1K9I4"/>
<evidence type="ECO:0000313" key="1">
    <source>
        <dbReference type="EMBL" id="RUT46965.1"/>
    </source>
</evidence>
<organism evidence="1 2">
    <name type="scientific">Paenibacillus anaericanus</name>
    <dbReference type="NCBI Taxonomy" id="170367"/>
    <lineage>
        <taxon>Bacteria</taxon>
        <taxon>Bacillati</taxon>
        <taxon>Bacillota</taxon>
        <taxon>Bacilli</taxon>
        <taxon>Bacillales</taxon>
        <taxon>Paenibacillaceae</taxon>
        <taxon>Paenibacillus</taxon>
    </lineage>
</organism>
<name>A0A3S1K9I4_9BACL</name>
<accession>A0A3S1K9I4</accession>
<dbReference type="RefSeq" id="WP_127191849.1">
    <property type="nucleotide sequence ID" value="NZ_RZNY01000006.1"/>
</dbReference>
<comment type="caution">
    <text evidence="1">The sequence shown here is derived from an EMBL/GenBank/DDBJ whole genome shotgun (WGS) entry which is preliminary data.</text>
</comment>